<proteinExistence type="predicted"/>
<feature type="domain" description="Disease resistance protein winged helix" evidence="8">
    <location>
        <begin position="435"/>
        <end position="513"/>
    </location>
</feature>
<evidence type="ECO:0000259" key="9">
    <source>
        <dbReference type="Pfam" id="PF23598"/>
    </source>
</evidence>
<evidence type="ECO:0000259" key="10">
    <source>
        <dbReference type="Pfam" id="PF25019"/>
    </source>
</evidence>
<dbReference type="Gene3D" id="1.10.10.10">
    <property type="entry name" value="Winged helix-like DNA-binding domain superfamily/Winged helix DNA-binding domain"/>
    <property type="match status" value="1"/>
</dbReference>
<dbReference type="Gene3D" id="3.40.50.300">
    <property type="entry name" value="P-loop containing nucleotide triphosphate hydrolases"/>
    <property type="match status" value="1"/>
</dbReference>
<dbReference type="GO" id="GO:0005524">
    <property type="term" value="F:ATP binding"/>
    <property type="evidence" value="ECO:0007669"/>
    <property type="project" value="UniProtKB-KW"/>
</dbReference>
<evidence type="ECO:0000256" key="4">
    <source>
        <dbReference type="ARBA" id="ARBA00022821"/>
    </source>
</evidence>
<dbReference type="PANTHER" id="PTHR36766">
    <property type="entry name" value="PLANT BROAD-SPECTRUM MILDEW RESISTANCE PROTEIN RPW8"/>
    <property type="match status" value="1"/>
</dbReference>
<dbReference type="InterPro" id="IPR055414">
    <property type="entry name" value="LRR_R13L4/SHOC2-like"/>
</dbReference>
<dbReference type="Pfam" id="PF18052">
    <property type="entry name" value="Rx_N"/>
    <property type="match status" value="1"/>
</dbReference>
<keyword evidence="5" id="KW-0067">ATP-binding</keyword>
<dbReference type="EMBL" id="CAADRP010001555">
    <property type="protein sequence ID" value="VFU41016.1"/>
    <property type="molecule type" value="Genomic_DNA"/>
</dbReference>
<evidence type="ECO:0008006" key="12">
    <source>
        <dbReference type="Google" id="ProtNLM"/>
    </source>
</evidence>
<dbReference type="Pfam" id="PF23598">
    <property type="entry name" value="LRR_14"/>
    <property type="match status" value="1"/>
</dbReference>
<dbReference type="SUPFAM" id="SSF52058">
    <property type="entry name" value="L domain-like"/>
    <property type="match status" value="2"/>
</dbReference>
<sequence length="1337" mass="151136">MASATAVAIGGSFLAAFLQVLFDRMASREVLGFFKERKLNDRLLRKLKVLMIAVNGVLDDAEEKQIAKPAVEMWVNELKDAVYEADDLLDEISYEALRLEVEGGSQSSADQVRGFLSSRFSFQRVKEEMETKLGEIVDKLEYLVQQKNALGLREGAVEKASSQRIPTTSLVDESGVYGRDGDKEAIMKLVRSANENGKRLDVIPIVGMAGVGKTTLAQLVYNDSRVGEQFDMKVWICVSEEFDVLKVIKDILKKVGSMNCDTMTGDQLHCELEKESTGKKIMLVLDDVWSNDWGKWDFLLTPFKSLAHGSKILVTTRIESVASVRATVSAHRLQELTAYDCWRVFAKHAFDDGSCSARPDLEEIGKEVVRKCKGLPLAAKALGGLLRCKRDAKEWEKILRSNVWDLPNDGILPVLRLSYHYLPPQLKQCFAYCAIFPENHEFNKDELVRLWMAEGFLVPPNGNKEMVEVGNEFFHELVSRSFFQQSNGKSRPVFQGSNGDPLFVMHDLINDLARYVSREFCFRLEGEDSNKISERTRHLSYAVTRHDACERFEGIYDAKLLRTFLPLSEAWLRNQINVLPVSRVWPRNEIDNKVTHDLLPRLTRLRVLSLLNYSNVAELPDSMGKLKHLRYLNLSATSIKRLPEVVSTAYHLQTLILENCKELVELPDSVGHLKHLLYASLKGSKIKILPESMSTLYNLQTLVLEDCRHLVRLPHSIGNLKRLRYVTLKGTAIKKLPASMGGLCNLQTLILRSCKDLIELPDDMGRLINLSHLDIEGTKLSKMPQHMGKLTKLQNLSDFFLGKDTGSSIQELGKLKHLQGGLNIWNLQNVGTAPDALQDNVKGMKHLKTLNLMWDGDPNDSGHVRHVLDKLEPDVNMEYLYIYGYGGTRFSDWVGDSSFSRIVSMELSRCKYCTSLPPLGQLGSLKELMVRGFEGLAIVGREFYGSCTSVRKPFASLESLTLSMMPEWREWISDQGMQAFPCLQKLCISGCPYLRKVLSNHRLPSLTTLEIEGCRQLVTSFPRCPIIDEIKLDDGSRHLLLRRLPSGMHSLEVDRCYSTNSIPKEMEQIGCFLTTLEEIEMENCDSLKCFQLELFPRLKILRISKCSNLEFICEHEGPLEDLTSLHSLKIWECPKLVSFPKGGLPASCLTELQLFDCANLKSLPEHMDSLLPSLEDLRLFLLPKLEVFPEGGLPSKLKSLYIEDCSKLIAARMQWSLQSLPSLSKFTVGVDENVESFPEEMLLPSTLASLEIWSLKTLKSLNYSGLQHLTSLEQLTITDCPNLQSMPGEGLPSSLSSIEIWRCPLLDQRCQQGRGEDWLKITRIPNLHINGYKIHQP</sequence>
<evidence type="ECO:0000259" key="8">
    <source>
        <dbReference type="Pfam" id="PF23559"/>
    </source>
</evidence>
<dbReference type="Pfam" id="PF25019">
    <property type="entry name" value="LRR_R13L1-DRL21"/>
    <property type="match status" value="1"/>
</dbReference>
<feature type="domain" description="NB-ARC" evidence="6">
    <location>
        <begin position="188"/>
        <end position="352"/>
    </location>
</feature>
<dbReference type="InterPro" id="IPR058922">
    <property type="entry name" value="WHD_DRP"/>
</dbReference>
<keyword evidence="2" id="KW-0677">Repeat</keyword>
<protein>
    <recommendedName>
        <fullName evidence="12">Disease resistance RPP13-like protein 1</fullName>
    </recommendedName>
</protein>
<dbReference type="InterPro" id="IPR002182">
    <property type="entry name" value="NB-ARC"/>
</dbReference>
<keyword evidence="1" id="KW-0433">Leucine-rich repeat</keyword>
<dbReference type="InterPro" id="IPR042197">
    <property type="entry name" value="Apaf_helical"/>
</dbReference>
<accession>A0A6N2LKL5</accession>
<dbReference type="GO" id="GO:0043531">
    <property type="term" value="F:ADP binding"/>
    <property type="evidence" value="ECO:0007669"/>
    <property type="project" value="InterPro"/>
</dbReference>
<reference evidence="11" key="1">
    <citation type="submission" date="2019-03" db="EMBL/GenBank/DDBJ databases">
        <authorList>
            <person name="Mank J."/>
            <person name="Almeida P."/>
        </authorList>
    </citation>
    <scope>NUCLEOTIDE SEQUENCE</scope>
    <source>
        <strain evidence="11">78183</strain>
    </source>
</reference>
<feature type="domain" description="Disease resistance N-terminal" evidence="7">
    <location>
        <begin position="14"/>
        <end position="106"/>
    </location>
</feature>
<keyword evidence="4" id="KW-0611">Plant defense</keyword>
<evidence type="ECO:0000259" key="7">
    <source>
        <dbReference type="Pfam" id="PF18052"/>
    </source>
</evidence>
<organism evidence="11">
    <name type="scientific">Salix viminalis</name>
    <name type="common">Common osier</name>
    <name type="synonym">Basket willow</name>
    <dbReference type="NCBI Taxonomy" id="40686"/>
    <lineage>
        <taxon>Eukaryota</taxon>
        <taxon>Viridiplantae</taxon>
        <taxon>Streptophyta</taxon>
        <taxon>Embryophyta</taxon>
        <taxon>Tracheophyta</taxon>
        <taxon>Spermatophyta</taxon>
        <taxon>Magnoliopsida</taxon>
        <taxon>eudicotyledons</taxon>
        <taxon>Gunneridae</taxon>
        <taxon>Pentapetalae</taxon>
        <taxon>rosids</taxon>
        <taxon>fabids</taxon>
        <taxon>Malpighiales</taxon>
        <taxon>Salicaceae</taxon>
        <taxon>Saliceae</taxon>
        <taxon>Salix</taxon>
    </lineage>
</organism>
<evidence type="ECO:0000256" key="3">
    <source>
        <dbReference type="ARBA" id="ARBA00022741"/>
    </source>
</evidence>
<dbReference type="FunFam" id="1.10.10.10:FF:000322">
    <property type="entry name" value="Probable disease resistance protein At1g63360"/>
    <property type="match status" value="1"/>
</dbReference>
<evidence type="ECO:0000313" key="11">
    <source>
        <dbReference type="EMBL" id="VFU41016.1"/>
    </source>
</evidence>
<evidence type="ECO:0000259" key="6">
    <source>
        <dbReference type="Pfam" id="PF00931"/>
    </source>
</evidence>
<feature type="domain" description="Disease resistance R13L4/SHOC-2-like LRR" evidence="9">
    <location>
        <begin position="599"/>
        <end position="704"/>
    </location>
</feature>
<dbReference type="InterPro" id="IPR056789">
    <property type="entry name" value="LRR_R13L1-DRL21"/>
</dbReference>
<evidence type="ECO:0000256" key="5">
    <source>
        <dbReference type="ARBA" id="ARBA00022840"/>
    </source>
</evidence>
<dbReference type="InterPro" id="IPR027417">
    <property type="entry name" value="P-loop_NTPase"/>
</dbReference>
<dbReference type="Gene3D" id="3.80.10.10">
    <property type="entry name" value="Ribonuclease Inhibitor"/>
    <property type="match status" value="3"/>
</dbReference>
<dbReference type="GO" id="GO:0051707">
    <property type="term" value="P:response to other organism"/>
    <property type="evidence" value="ECO:0007669"/>
    <property type="project" value="UniProtKB-ARBA"/>
</dbReference>
<dbReference type="Pfam" id="PF23559">
    <property type="entry name" value="WHD_DRP"/>
    <property type="match status" value="1"/>
</dbReference>
<dbReference type="InterPro" id="IPR041118">
    <property type="entry name" value="Rx_N"/>
</dbReference>
<dbReference type="PANTHER" id="PTHR36766:SF31">
    <property type="entry name" value="DISEASE RESISTANCE RPP13-LIKE PROTEIN 1"/>
    <property type="match status" value="1"/>
</dbReference>
<dbReference type="GO" id="GO:0006952">
    <property type="term" value="P:defense response"/>
    <property type="evidence" value="ECO:0007669"/>
    <property type="project" value="UniProtKB-KW"/>
</dbReference>
<dbReference type="Gene3D" id="1.20.5.4130">
    <property type="match status" value="1"/>
</dbReference>
<name>A0A6N2LKL5_SALVM</name>
<feature type="domain" description="R13L1/DRL21-like LRR repeat region" evidence="10">
    <location>
        <begin position="809"/>
        <end position="932"/>
    </location>
</feature>
<dbReference type="Pfam" id="PF00931">
    <property type="entry name" value="NB-ARC"/>
    <property type="match status" value="1"/>
</dbReference>
<dbReference type="SUPFAM" id="SSF52540">
    <property type="entry name" value="P-loop containing nucleoside triphosphate hydrolases"/>
    <property type="match status" value="1"/>
</dbReference>
<dbReference type="Gene3D" id="1.10.8.430">
    <property type="entry name" value="Helical domain of apoptotic protease-activating factors"/>
    <property type="match status" value="1"/>
</dbReference>
<evidence type="ECO:0000256" key="2">
    <source>
        <dbReference type="ARBA" id="ARBA00022737"/>
    </source>
</evidence>
<dbReference type="InterPro" id="IPR032675">
    <property type="entry name" value="LRR_dom_sf"/>
</dbReference>
<dbReference type="InterPro" id="IPR036388">
    <property type="entry name" value="WH-like_DNA-bd_sf"/>
</dbReference>
<keyword evidence="3" id="KW-0547">Nucleotide-binding</keyword>
<evidence type="ECO:0000256" key="1">
    <source>
        <dbReference type="ARBA" id="ARBA00022614"/>
    </source>
</evidence>
<gene>
    <name evidence="11" type="ORF">SVIM_LOCUS239129</name>
</gene>
<dbReference type="PRINTS" id="PR00364">
    <property type="entry name" value="DISEASERSIST"/>
</dbReference>